<sequence length="517" mass="56873">MVERMERTFPVTAVRDATSNQRFRPGQAVVGRVERVEETKGGERVALVRVGSQLVSARLEASLIPGRTYLFEIKQQGGTLYWKATPFPERTFILSDEEAARQWQQTWKLPAAALPVLRQALKAGAVVTKREIVELAEAVRETGRSADAEDVIAYLFRRRLPPSSAVFRALWAAKTGAPLAFGLGRLKAALAALSTHPAALNLGRAVDRLLSPPLFVYETVVHVLLSAEGQEAEPARSLLARLGLTPLPEKRRLALQEAVRQRQFAEAGRQLGLADEEAFFARFAAVDAAYKNEELSEAEAKLWAAARATGDPALSLFHWLRRMAKRLGLGDEAALARAVKTGALPAGPPSLKRLLLHFLREPGDREAKQAAEALLDQIDGMTIAAGGDGTPEHVWIAFPLSLGSRLSDFAVCWQGKRKPSGRLDEDYSRIVCCLTLETLNEIVVDVRIQRRIVHISIFHDDPQLPALTARFAPLVKERLQAHGYTLSGIDVKTTDTAPPPPSSFPFSGQYSEVDWRI</sequence>
<name>A0ABY9QES2_GEOTD</name>
<dbReference type="Proteomes" id="UP001297580">
    <property type="component" value="Chromosome"/>
</dbReference>
<accession>A0ABY9QES2</accession>
<protein>
    <submittedName>
        <fullName evidence="1">Flagellar hook-length control protein FliK</fullName>
    </submittedName>
</protein>
<evidence type="ECO:0000313" key="1">
    <source>
        <dbReference type="EMBL" id="WMV77392.1"/>
    </source>
</evidence>
<keyword evidence="2" id="KW-1185">Reference proteome</keyword>
<keyword evidence="1" id="KW-0969">Cilium</keyword>
<organism evidence="1 2">
    <name type="scientific">Geobacillus thermodenitrificans</name>
    <dbReference type="NCBI Taxonomy" id="33940"/>
    <lineage>
        <taxon>Bacteria</taxon>
        <taxon>Bacillati</taxon>
        <taxon>Bacillota</taxon>
        <taxon>Bacilli</taxon>
        <taxon>Bacillales</taxon>
        <taxon>Anoxybacillaceae</taxon>
        <taxon>Geobacillus</taxon>
    </lineage>
</organism>
<dbReference type="RefSeq" id="WP_008878605.1">
    <property type="nucleotide sequence ID" value="NZ_CP020030.1"/>
</dbReference>
<gene>
    <name evidence="1" type="ORF">HSX42_06430</name>
</gene>
<dbReference type="EMBL" id="CP133461">
    <property type="protein sequence ID" value="WMV77392.1"/>
    <property type="molecule type" value="Genomic_DNA"/>
</dbReference>
<keyword evidence="1" id="KW-0282">Flagellum</keyword>
<keyword evidence="1" id="KW-0966">Cell projection</keyword>
<reference evidence="1 2" key="1">
    <citation type="submission" date="2023-08" db="EMBL/GenBank/DDBJ databases">
        <title>Complete genome sequence of Geobacillus thermodenitrificans K1041, a genetically tractable strain representative of the genus Geobacillus.</title>
        <authorList>
            <person name="Kani S."/>
            <person name="Suzuki H."/>
        </authorList>
    </citation>
    <scope>NUCLEOTIDE SEQUENCE [LARGE SCALE GENOMIC DNA]</scope>
    <source>
        <strain evidence="1 2">K1041</strain>
    </source>
</reference>
<proteinExistence type="predicted"/>
<evidence type="ECO:0000313" key="2">
    <source>
        <dbReference type="Proteomes" id="UP001297580"/>
    </source>
</evidence>